<accession>A0A813P4S3</accession>
<feature type="region of interest" description="Disordered" evidence="1">
    <location>
        <begin position="279"/>
        <end position="334"/>
    </location>
</feature>
<proteinExistence type="predicted"/>
<dbReference type="Proteomes" id="UP000663832">
    <property type="component" value="Unassembled WGS sequence"/>
</dbReference>
<keyword evidence="3" id="KW-1185">Reference proteome</keyword>
<feature type="compositionally biased region" description="Polar residues" evidence="1">
    <location>
        <begin position="282"/>
        <end position="298"/>
    </location>
</feature>
<sequence length="490" mass="54878">MLSNQRQRQQQQQHHSLQQASKITNMFKQPILGTLSPDTTVTTSSGYSTGGSSVSTTINLSPKKSSVLIARKQQHKTKSKGLHNLLTKLKNLLVPSKTKPIINSKTMRSTNSRQISSTNILRQYHQQAAIYDVIPPPPPTLPASSSLVTNNTISLPFTYYHDSPIQQPRTNFEKISAWLDHTEKMTQNEQVNINSLSFIDGSQQLSTSSSTAEIDNKGASVYVLAITVVMKKTPTNIKPPKRSSSLVTRITRPIIEQQVQHSISPSSSFASSILTKGMTERMTPSPTTPRKTESQSSKSSRRRTIDFSRRRSVADTTNRQKSNKENLPIKQQEKSLQGVYQFSPLSSNNKIENHAPSSKHVSTKKYFFHSNSTKTPNEDLLNNSYGLTLLSQQQQQQQQQQPTPLQQRHSVAAVLMLSQVPNHISLQKQSNSRVPNHQYTVDSLDDLLCDREVESYFYPTSSPSEHIYMNLENSVDSYPTSLSCIHGTLC</sequence>
<protein>
    <submittedName>
        <fullName evidence="2">Uncharacterized protein</fullName>
    </submittedName>
</protein>
<dbReference type="OrthoDB" id="10046938at2759"/>
<feature type="compositionally biased region" description="Basic and acidic residues" evidence="1">
    <location>
        <begin position="303"/>
        <end position="313"/>
    </location>
</feature>
<evidence type="ECO:0000313" key="3">
    <source>
        <dbReference type="Proteomes" id="UP000663832"/>
    </source>
</evidence>
<gene>
    <name evidence="2" type="ORF">QVE165_LOCUS1057</name>
</gene>
<organism evidence="2 3">
    <name type="scientific">Adineta steineri</name>
    <dbReference type="NCBI Taxonomy" id="433720"/>
    <lineage>
        <taxon>Eukaryota</taxon>
        <taxon>Metazoa</taxon>
        <taxon>Spiralia</taxon>
        <taxon>Gnathifera</taxon>
        <taxon>Rotifera</taxon>
        <taxon>Eurotatoria</taxon>
        <taxon>Bdelloidea</taxon>
        <taxon>Adinetida</taxon>
        <taxon>Adinetidae</taxon>
        <taxon>Adineta</taxon>
    </lineage>
</organism>
<evidence type="ECO:0000256" key="1">
    <source>
        <dbReference type="SAM" id="MobiDB-lite"/>
    </source>
</evidence>
<dbReference type="EMBL" id="CAJNOM010000003">
    <property type="protein sequence ID" value="CAF0743535.1"/>
    <property type="molecule type" value="Genomic_DNA"/>
</dbReference>
<dbReference type="AlphaFoldDB" id="A0A813P4S3"/>
<name>A0A813P4S3_9BILA</name>
<evidence type="ECO:0000313" key="2">
    <source>
        <dbReference type="EMBL" id="CAF0743535.1"/>
    </source>
</evidence>
<reference evidence="2" key="1">
    <citation type="submission" date="2021-02" db="EMBL/GenBank/DDBJ databases">
        <authorList>
            <person name="Nowell W R."/>
        </authorList>
    </citation>
    <scope>NUCLEOTIDE SEQUENCE</scope>
</reference>
<comment type="caution">
    <text evidence="2">The sequence shown here is derived from an EMBL/GenBank/DDBJ whole genome shotgun (WGS) entry which is preliminary data.</text>
</comment>